<evidence type="ECO:0000313" key="1">
    <source>
        <dbReference type="EMBL" id="ABB41503.1"/>
    </source>
</evidence>
<proteinExistence type="predicted"/>
<dbReference type="AlphaFoldDB" id="Q31H70"/>
<name>Q31H70_HYDCU</name>
<dbReference type="KEGG" id="tcx:Tcr_0907"/>
<dbReference type="eggNOG" id="ENOG5032TIY">
    <property type="taxonomic scope" value="Bacteria"/>
</dbReference>
<sequence length="227" mass="25549">MEARHKRCFMQWQPHYQKCQQAILKAVELCLKKHTIVIMGAGSLNDIPLDSLSQQFQKVVLVDLVFLKQARKKAADYANVFLEEADVSNRLSGLFSGEGAFDDAVNWALPQEADCLVSLNLATQLPLIPVSWLMQHEGLDEKGAGRLGKEMIQSHLNLLENFQGVRCLIADRRISEFDASGELIDQFDPAWDVVLPDVIDSWEWQVIPVGESNQNTSQMNQVGVSIW</sequence>
<reference evidence="1" key="1">
    <citation type="submission" date="2006-07" db="EMBL/GenBank/DDBJ databases">
        <title>Complete sequence of Thiomicrospira crunogena XCL-2.</title>
        <authorList>
            <consortium name="US DOE Joint Genome Institute"/>
            <person name="Copeland A."/>
            <person name="Lucas S."/>
            <person name="Lapidus A."/>
            <person name="Barry K."/>
            <person name="Detter J.C."/>
            <person name="Glavina del Rio T."/>
            <person name="Hammon N."/>
            <person name="Israni S."/>
            <person name="Dalin E."/>
            <person name="Tice H."/>
            <person name="Pitluck S."/>
            <person name="Chain P."/>
            <person name="Malfatti S."/>
            <person name="Shin M."/>
            <person name="Vergez L."/>
            <person name="Schmutz J."/>
            <person name="Larimer F."/>
            <person name="Land M."/>
            <person name="Hauser L."/>
            <person name="Kyrpides N."/>
            <person name="Lykidis A."/>
            <person name="Scott K.M."/>
            <person name="Sievert S."/>
            <person name="Kerfeld C."/>
            <person name="Freyermuth S."/>
            <person name="Dobrinski K."/>
            <person name="Boller A."/>
            <person name="Fitzpatrick K."/>
            <person name="Thoma P."/>
            <person name="Moore J."/>
            <person name="Richardson P."/>
        </authorList>
    </citation>
    <scope>NUCLEOTIDE SEQUENCE</scope>
    <source>
        <strain evidence="1">XCL-2</strain>
    </source>
</reference>
<dbReference type="HOGENOM" id="CLU_092388_0_0_6"/>
<gene>
    <name evidence="1" type="ordered locus">Tcr_0907</name>
</gene>
<protein>
    <submittedName>
        <fullName evidence="1">Uncharacterized protein</fullName>
    </submittedName>
</protein>
<accession>Q31H70</accession>
<dbReference type="EMBL" id="CP000109">
    <property type="protein sequence ID" value="ABB41503.1"/>
    <property type="molecule type" value="Genomic_DNA"/>
</dbReference>
<dbReference type="STRING" id="317025.Tcr_0907"/>
<organism evidence="1">
    <name type="scientific">Hydrogenovibrio crunogenus (strain DSM 25203 / XCL-2)</name>
    <name type="common">Thiomicrospira crunogena</name>
    <dbReference type="NCBI Taxonomy" id="317025"/>
    <lineage>
        <taxon>Bacteria</taxon>
        <taxon>Pseudomonadati</taxon>
        <taxon>Pseudomonadota</taxon>
        <taxon>Gammaproteobacteria</taxon>
        <taxon>Thiotrichales</taxon>
        <taxon>Piscirickettsiaceae</taxon>
        <taxon>Hydrogenovibrio</taxon>
    </lineage>
</organism>